<protein>
    <submittedName>
        <fullName evidence="1">Uncharacterized protein</fullName>
    </submittedName>
</protein>
<dbReference type="EMBL" id="CP076460">
    <property type="protein sequence ID" value="QWQ32368.1"/>
    <property type="molecule type" value="Genomic_DNA"/>
</dbReference>
<proteinExistence type="predicted"/>
<sequence length="67" mass="7021">MSIINPSGKEIFSVTTEFCGRPLTLEVNRVGFRTTGSVLVRYGDTVVLGSAQVSPASSAAGLFSIID</sequence>
<dbReference type="InterPro" id="IPR027408">
    <property type="entry name" value="PNPase/RNase_PH_dom_sf"/>
</dbReference>
<evidence type="ECO:0000313" key="2">
    <source>
        <dbReference type="Proteomes" id="UP000679129"/>
    </source>
</evidence>
<keyword evidence="2" id="KW-1185">Reference proteome</keyword>
<accession>A0A8F1SBK5</accession>
<name>A0A8F1SBK5_9BACT</name>
<reference evidence="1" key="1">
    <citation type="submission" date="2021-06" db="EMBL/GenBank/DDBJ databases">
        <title>An adapted protocol for Saccharibacteria cultivation: two new species join this phylum of Candidate Phyla Radiations.</title>
        <authorList>
            <person name="Ibrahim A."/>
            <person name="Maatouk M."/>
            <person name="Zgheib R."/>
            <person name="Haddad G."/>
            <person name="Bou Khalil J."/>
            <person name="Raoult D."/>
            <person name="Bittar F."/>
        </authorList>
    </citation>
    <scope>NUCLEOTIDE SEQUENCE</scope>
    <source>
        <strain evidence="1">IHU1</strain>
    </source>
</reference>
<gene>
    <name evidence="1" type="ORF">KOY48_00495</name>
</gene>
<evidence type="ECO:0000313" key="1">
    <source>
        <dbReference type="EMBL" id="QWQ32368.1"/>
    </source>
</evidence>
<dbReference type="Gene3D" id="3.30.230.70">
    <property type="entry name" value="GHMP Kinase, N-terminal domain"/>
    <property type="match status" value="1"/>
</dbReference>
<dbReference type="KEGG" id="mnd:KOY48_00495"/>
<dbReference type="InterPro" id="IPR020568">
    <property type="entry name" value="Ribosomal_Su5_D2-typ_SF"/>
</dbReference>
<organism evidence="1 2">
    <name type="scientific">Candidatus Minimicrobia naudis</name>
    <dbReference type="NCBI Taxonomy" id="2841263"/>
    <lineage>
        <taxon>Bacteria</taxon>
        <taxon>Candidatus Saccharimonadota</taxon>
        <taxon>Candidatus Saccharimonadota incertae sedis</taxon>
        <taxon>Candidatus Minimicrobia</taxon>
    </lineage>
</organism>
<dbReference type="SUPFAM" id="SSF54211">
    <property type="entry name" value="Ribosomal protein S5 domain 2-like"/>
    <property type="match status" value="1"/>
</dbReference>
<dbReference type="AlphaFoldDB" id="A0A8F1SBK5"/>
<dbReference type="Proteomes" id="UP000679129">
    <property type="component" value="Chromosome"/>
</dbReference>